<keyword evidence="2" id="KW-1185">Reference proteome</keyword>
<protein>
    <submittedName>
        <fullName evidence="1">Uncharacterized protein</fullName>
    </submittedName>
</protein>
<reference evidence="1 2" key="1">
    <citation type="submission" date="2019-02" db="EMBL/GenBank/DDBJ databases">
        <title>Deep-cultivation of Planctomycetes and their phenomic and genomic characterization uncovers novel biology.</title>
        <authorList>
            <person name="Wiegand S."/>
            <person name="Jogler M."/>
            <person name="Boedeker C."/>
            <person name="Pinto D."/>
            <person name="Vollmers J."/>
            <person name="Rivas-Marin E."/>
            <person name="Kohn T."/>
            <person name="Peeters S.H."/>
            <person name="Heuer A."/>
            <person name="Rast P."/>
            <person name="Oberbeckmann S."/>
            <person name="Bunk B."/>
            <person name="Jeske O."/>
            <person name="Meyerdierks A."/>
            <person name="Storesund J.E."/>
            <person name="Kallscheuer N."/>
            <person name="Luecker S."/>
            <person name="Lage O.M."/>
            <person name="Pohl T."/>
            <person name="Merkel B.J."/>
            <person name="Hornburger P."/>
            <person name="Mueller R.-W."/>
            <person name="Bruemmer F."/>
            <person name="Labrenz M."/>
            <person name="Spormann A.M."/>
            <person name="Op den Camp H."/>
            <person name="Overmann J."/>
            <person name="Amann R."/>
            <person name="Jetten M.S.M."/>
            <person name="Mascher T."/>
            <person name="Medema M.H."/>
            <person name="Devos D.P."/>
            <person name="Kaster A.-K."/>
            <person name="Ovreas L."/>
            <person name="Rohde M."/>
            <person name="Galperin M.Y."/>
            <person name="Jogler C."/>
        </authorList>
    </citation>
    <scope>NUCLEOTIDE SEQUENCE [LARGE SCALE GENOMIC DNA]</scope>
    <source>
        <strain evidence="1 2">Mal48</strain>
    </source>
</reference>
<dbReference type="AlphaFoldDB" id="A0A517QNU2"/>
<proteinExistence type="predicted"/>
<sequence length="87" mass="9662">MNSKKSSSDSSIEKILGFATELKPKFSENPYFVLKACQALTIAKSYSSVPEKIYAFISVVPCTSPEERLASRPRGTLMKFWSIAPLL</sequence>
<name>A0A517QNU2_9PLAN</name>
<accession>A0A517QNU2</accession>
<organism evidence="1 2">
    <name type="scientific">Thalassoglobus polymorphus</name>
    <dbReference type="NCBI Taxonomy" id="2527994"/>
    <lineage>
        <taxon>Bacteria</taxon>
        <taxon>Pseudomonadati</taxon>
        <taxon>Planctomycetota</taxon>
        <taxon>Planctomycetia</taxon>
        <taxon>Planctomycetales</taxon>
        <taxon>Planctomycetaceae</taxon>
        <taxon>Thalassoglobus</taxon>
    </lineage>
</organism>
<dbReference type="KEGG" id="tpol:Mal48_25520"/>
<evidence type="ECO:0000313" key="1">
    <source>
        <dbReference type="EMBL" id="QDT33299.1"/>
    </source>
</evidence>
<evidence type="ECO:0000313" key="2">
    <source>
        <dbReference type="Proteomes" id="UP000315724"/>
    </source>
</evidence>
<gene>
    <name evidence="1" type="ORF">Mal48_25520</name>
</gene>
<dbReference type="Proteomes" id="UP000315724">
    <property type="component" value="Chromosome"/>
</dbReference>
<dbReference type="EMBL" id="CP036267">
    <property type="protein sequence ID" value="QDT33299.1"/>
    <property type="molecule type" value="Genomic_DNA"/>
</dbReference>